<evidence type="ECO:0000313" key="4">
    <source>
        <dbReference type="Proteomes" id="UP001642483"/>
    </source>
</evidence>
<sequence>MEITTPFLVALLLGSLLFTCIASACAAKFFRRKKSKLEKNYLDLESHTGSRKMQQGKERILLPHPILHQINSARPVYCSEFSRKSGHRYRQDRKLAYGLKTSTSSIGPLNYSPILTISGSRVSNDSSKLSLSSHSSKGSSIGGKSYQHLPILSSSDQCCPQSVPTAHPQQRSFIYYEK</sequence>
<reference evidence="3 4" key="1">
    <citation type="submission" date="2024-02" db="EMBL/GenBank/DDBJ databases">
        <authorList>
            <person name="Daric V."/>
            <person name="Darras S."/>
        </authorList>
    </citation>
    <scope>NUCLEOTIDE SEQUENCE [LARGE SCALE GENOMIC DNA]</scope>
</reference>
<gene>
    <name evidence="3" type="ORF">CVLEPA_LOCUS5608</name>
</gene>
<proteinExistence type="predicted"/>
<evidence type="ECO:0000256" key="2">
    <source>
        <dbReference type="SAM" id="SignalP"/>
    </source>
</evidence>
<keyword evidence="2" id="KW-0732">Signal</keyword>
<feature type="region of interest" description="Disordered" evidence="1">
    <location>
        <begin position="123"/>
        <end position="142"/>
    </location>
</feature>
<evidence type="ECO:0000313" key="3">
    <source>
        <dbReference type="EMBL" id="CAK8676120.1"/>
    </source>
</evidence>
<feature type="compositionally biased region" description="Low complexity" evidence="1">
    <location>
        <begin position="126"/>
        <end position="142"/>
    </location>
</feature>
<feature type="chain" id="PRO_5045711025" evidence="2">
    <location>
        <begin position="27"/>
        <end position="178"/>
    </location>
</feature>
<feature type="signal peptide" evidence="2">
    <location>
        <begin position="1"/>
        <end position="26"/>
    </location>
</feature>
<accession>A0ABP0F8U3</accession>
<name>A0ABP0F8U3_CLALP</name>
<keyword evidence="4" id="KW-1185">Reference proteome</keyword>
<dbReference type="EMBL" id="CAWYQH010000024">
    <property type="protein sequence ID" value="CAK8676120.1"/>
    <property type="molecule type" value="Genomic_DNA"/>
</dbReference>
<dbReference type="Proteomes" id="UP001642483">
    <property type="component" value="Unassembled WGS sequence"/>
</dbReference>
<protein>
    <submittedName>
        <fullName evidence="3">Uncharacterized protein</fullName>
    </submittedName>
</protein>
<evidence type="ECO:0000256" key="1">
    <source>
        <dbReference type="SAM" id="MobiDB-lite"/>
    </source>
</evidence>
<comment type="caution">
    <text evidence="3">The sequence shown here is derived from an EMBL/GenBank/DDBJ whole genome shotgun (WGS) entry which is preliminary data.</text>
</comment>
<organism evidence="3 4">
    <name type="scientific">Clavelina lepadiformis</name>
    <name type="common">Light-bulb sea squirt</name>
    <name type="synonym">Ascidia lepadiformis</name>
    <dbReference type="NCBI Taxonomy" id="159417"/>
    <lineage>
        <taxon>Eukaryota</taxon>
        <taxon>Metazoa</taxon>
        <taxon>Chordata</taxon>
        <taxon>Tunicata</taxon>
        <taxon>Ascidiacea</taxon>
        <taxon>Aplousobranchia</taxon>
        <taxon>Clavelinidae</taxon>
        <taxon>Clavelina</taxon>
    </lineage>
</organism>